<dbReference type="EMBL" id="BGPR01004951">
    <property type="protein sequence ID" value="GBN05245.1"/>
    <property type="molecule type" value="Genomic_DNA"/>
</dbReference>
<keyword evidence="2" id="KW-0808">Transferase</keyword>
<keyword evidence="2" id="KW-0548">Nucleotidyltransferase</keyword>
<protein>
    <submittedName>
        <fullName evidence="2">Putative RNA-directed DNA polymerase from transposon BS</fullName>
    </submittedName>
</protein>
<evidence type="ECO:0000313" key="2">
    <source>
        <dbReference type="EMBL" id="GBN05245.1"/>
    </source>
</evidence>
<feature type="domain" description="Reverse transcriptase" evidence="1">
    <location>
        <begin position="198"/>
        <end position="312"/>
    </location>
</feature>
<accession>A0A4Y2KSB7</accession>
<evidence type="ECO:0000313" key="3">
    <source>
        <dbReference type="Proteomes" id="UP000499080"/>
    </source>
</evidence>
<sequence>MVENNDIDEAVFLVTKIIIDAANESIPCSKGNNRRQGKPWWNSECQRAQKRLKKAWGKFRRYPTTANLITFNRELWHKIKKSFGKHISNPISALCVNGQTISSLKGIANTIASTLANTSNSKNYNREFLGHKMKTEKKKLNFNSRLDYSYNCNFTFQEFQACLSKVHKSSPGPDNISYIMLLYLTIESQTNLLYLFNRIWNEQCFPSSWQEAIIIPIPKPGKDATNPSNYRPIALTSCLCKILEKMINRRLIHFLETKNLLHSFQSGFRKGRSTLDNILALETDIRLAFLQRKHLIAIYFDIEKAYVEVRHS</sequence>
<dbReference type="Pfam" id="PF00078">
    <property type="entry name" value="RVT_1"/>
    <property type="match status" value="1"/>
</dbReference>
<dbReference type="SUPFAM" id="SSF56672">
    <property type="entry name" value="DNA/RNA polymerases"/>
    <property type="match status" value="1"/>
</dbReference>
<dbReference type="AlphaFoldDB" id="A0A4Y2KSB7"/>
<dbReference type="PANTHER" id="PTHR19446">
    <property type="entry name" value="REVERSE TRANSCRIPTASES"/>
    <property type="match status" value="1"/>
</dbReference>
<organism evidence="2 3">
    <name type="scientific">Araneus ventricosus</name>
    <name type="common">Orbweaver spider</name>
    <name type="synonym">Epeira ventricosa</name>
    <dbReference type="NCBI Taxonomy" id="182803"/>
    <lineage>
        <taxon>Eukaryota</taxon>
        <taxon>Metazoa</taxon>
        <taxon>Ecdysozoa</taxon>
        <taxon>Arthropoda</taxon>
        <taxon>Chelicerata</taxon>
        <taxon>Arachnida</taxon>
        <taxon>Araneae</taxon>
        <taxon>Araneomorphae</taxon>
        <taxon>Entelegynae</taxon>
        <taxon>Araneoidea</taxon>
        <taxon>Araneidae</taxon>
        <taxon>Araneus</taxon>
    </lineage>
</organism>
<proteinExistence type="predicted"/>
<dbReference type="InterPro" id="IPR000477">
    <property type="entry name" value="RT_dom"/>
</dbReference>
<dbReference type="InterPro" id="IPR043502">
    <property type="entry name" value="DNA/RNA_pol_sf"/>
</dbReference>
<dbReference type="GO" id="GO:0003964">
    <property type="term" value="F:RNA-directed DNA polymerase activity"/>
    <property type="evidence" value="ECO:0007669"/>
    <property type="project" value="UniProtKB-KW"/>
</dbReference>
<keyword evidence="3" id="KW-1185">Reference proteome</keyword>
<comment type="caution">
    <text evidence="2">The sequence shown here is derived from an EMBL/GenBank/DDBJ whole genome shotgun (WGS) entry which is preliminary data.</text>
</comment>
<name>A0A4Y2KSB7_ARAVE</name>
<dbReference type="CDD" id="cd01650">
    <property type="entry name" value="RT_nLTR_like"/>
    <property type="match status" value="1"/>
</dbReference>
<dbReference type="PROSITE" id="PS50878">
    <property type="entry name" value="RT_POL"/>
    <property type="match status" value="1"/>
</dbReference>
<reference evidence="2 3" key="1">
    <citation type="journal article" date="2019" name="Sci. Rep.">
        <title>Orb-weaving spider Araneus ventricosus genome elucidates the spidroin gene catalogue.</title>
        <authorList>
            <person name="Kono N."/>
            <person name="Nakamura H."/>
            <person name="Ohtoshi R."/>
            <person name="Moran D.A.P."/>
            <person name="Shinohara A."/>
            <person name="Yoshida Y."/>
            <person name="Fujiwara M."/>
            <person name="Mori M."/>
            <person name="Tomita M."/>
            <person name="Arakawa K."/>
        </authorList>
    </citation>
    <scope>NUCLEOTIDE SEQUENCE [LARGE SCALE GENOMIC DNA]</scope>
</reference>
<dbReference type="OrthoDB" id="6429725at2759"/>
<keyword evidence="2" id="KW-0695">RNA-directed DNA polymerase</keyword>
<dbReference type="Proteomes" id="UP000499080">
    <property type="component" value="Unassembled WGS sequence"/>
</dbReference>
<gene>
    <name evidence="2" type="primary">RTase_295</name>
    <name evidence="2" type="ORF">AVEN_116377_1</name>
</gene>
<evidence type="ECO:0000259" key="1">
    <source>
        <dbReference type="PROSITE" id="PS50878"/>
    </source>
</evidence>